<evidence type="ECO:0000256" key="2">
    <source>
        <dbReference type="ARBA" id="ARBA00023002"/>
    </source>
</evidence>
<keyword evidence="2" id="KW-0560">Oxidoreductase</keyword>
<dbReference type="InterPro" id="IPR013785">
    <property type="entry name" value="Aldolase_TIM"/>
</dbReference>
<accession>A0A510Y0Z0</accession>
<dbReference type="Pfam" id="PF00724">
    <property type="entry name" value="Oxidored_FMN"/>
    <property type="match status" value="1"/>
</dbReference>
<evidence type="ECO:0000313" key="5">
    <source>
        <dbReference type="Proteomes" id="UP000321419"/>
    </source>
</evidence>
<dbReference type="EMBL" id="BJUM01000066">
    <property type="protein sequence ID" value="GEK56958.1"/>
    <property type="molecule type" value="Genomic_DNA"/>
</dbReference>
<proteinExistence type="predicted"/>
<dbReference type="AlphaFoldDB" id="A0A510Y0Z0"/>
<protein>
    <submittedName>
        <fullName evidence="4">2,4-dienoyl-CoA reductase</fullName>
    </submittedName>
</protein>
<feature type="domain" description="NADH:flavin oxidoreductase/NADH oxidase N-terminal" evidence="3">
    <location>
        <begin position="14"/>
        <end position="348"/>
    </location>
</feature>
<gene>
    <name evidence="4" type="ORF">PES01_38030</name>
</gene>
<dbReference type="PANTHER" id="PTHR43656:SF2">
    <property type="entry name" value="BINDING OXIDOREDUCTASE, PUTATIVE (AFU_ORTHOLOGUE AFUA_2G08260)-RELATED"/>
    <property type="match status" value="1"/>
</dbReference>
<dbReference type="GO" id="GO:0010181">
    <property type="term" value="F:FMN binding"/>
    <property type="evidence" value="ECO:0007669"/>
    <property type="project" value="InterPro"/>
</dbReference>
<name>A0A510Y0Z0_9GAMM</name>
<dbReference type="GO" id="GO:0016491">
    <property type="term" value="F:oxidoreductase activity"/>
    <property type="evidence" value="ECO:0007669"/>
    <property type="project" value="UniProtKB-KW"/>
</dbReference>
<reference evidence="4 5" key="1">
    <citation type="submission" date="2019-07" db="EMBL/GenBank/DDBJ databases">
        <title>Whole genome shotgun sequence of Pseudoalteromonas espejiana NBRC 102222.</title>
        <authorList>
            <person name="Hosoyama A."/>
            <person name="Uohara A."/>
            <person name="Ohji S."/>
            <person name="Ichikawa N."/>
        </authorList>
    </citation>
    <scope>NUCLEOTIDE SEQUENCE [LARGE SCALE GENOMIC DNA]</scope>
    <source>
        <strain evidence="4 5">NBRC 102222</strain>
    </source>
</reference>
<keyword evidence="5" id="KW-1185">Reference proteome</keyword>
<dbReference type="CDD" id="cd04733">
    <property type="entry name" value="OYE_like_2_FMN"/>
    <property type="match status" value="1"/>
</dbReference>
<comment type="caution">
    <text evidence="4">The sequence shown here is derived from an EMBL/GenBank/DDBJ whole genome shotgun (WGS) entry which is preliminary data.</text>
</comment>
<dbReference type="InterPro" id="IPR051799">
    <property type="entry name" value="NADH_flavin_oxidoreductase"/>
</dbReference>
<dbReference type="InterPro" id="IPR001155">
    <property type="entry name" value="OxRdtase_FMN_N"/>
</dbReference>
<evidence type="ECO:0000259" key="3">
    <source>
        <dbReference type="Pfam" id="PF00724"/>
    </source>
</evidence>
<evidence type="ECO:0000313" key="4">
    <source>
        <dbReference type="EMBL" id="GEK56958.1"/>
    </source>
</evidence>
<sequence>MVYLMSKNKLSPVFTSFTLPSGLALKNRVVKAAMEENLAEANQTPSQVLKNVYSEWAKGGCGLIITGNVMVDHLAMTGPGGLTLEQQTDITAFAELARLAQQNDCKIVMQINHPGRQVFKNMGGKAFSASDIALDVGKHSHLFTQPKAMTQSDINDVIMRFTQTALQAEKAGFNGVQIHAAHGYLLAQFLSPLTNKRDDKWGGSLENRARLLLEITKSVKAHCSESFSVSIKLNSADFQRGGFEPSDAQAVVNVLSTLEVDFVELSGGSYEAPAMQGKTGDERTLAREAYFLEFAKAISEQSTIPIMTTGGISRLDVANKVISSGVALVGMATALAYQPNLVNSWQTQSTQNLLMPRVTFKDKSLAGLATMALVKRQIRRVGQGKHVKANASAIFTLISDQIRSAKLTKRYRKRFAKELN</sequence>
<dbReference type="Gene3D" id="3.20.20.70">
    <property type="entry name" value="Aldolase class I"/>
    <property type="match status" value="1"/>
</dbReference>
<organism evidence="4 5">
    <name type="scientific">Pseudoalteromonas espejiana</name>
    <dbReference type="NCBI Taxonomy" id="28107"/>
    <lineage>
        <taxon>Bacteria</taxon>
        <taxon>Pseudomonadati</taxon>
        <taxon>Pseudomonadota</taxon>
        <taxon>Gammaproteobacteria</taxon>
        <taxon>Alteromonadales</taxon>
        <taxon>Pseudoalteromonadaceae</taxon>
        <taxon>Pseudoalteromonas</taxon>
    </lineage>
</organism>
<dbReference type="SUPFAM" id="SSF51395">
    <property type="entry name" value="FMN-linked oxidoreductases"/>
    <property type="match status" value="1"/>
</dbReference>
<evidence type="ECO:0000256" key="1">
    <source>
        <dbReference type="ARBA" id="ARBA00022630"/>
    </source>
</evidence>
<dbReference type="Proteomes" id="UP000321419">
    <property type="component" value="Unassembled WGS sequence"/>
</dbReference>
<keyword evidence="1" id="KW-0285">Flavoprotein</keyword>
<dbReference type="PANTHER" id="PTHR43656">
    <property type="entry name" value="BINDING OXIDOREDUCTASE, PUTATIVE (AFU_ORTHOLOGUE AFUA_2G08260)-RELATED"/>
    <property type="match status" value="1"/>
</dbReference>